<feature type="domain" description="PGG" evidence="3">
    <location>
        <begin position="638"/>
        <end position="750"/>
    </location>
</feature>
<gene>
    <name evidence="4" type="ORF">CTI12_AA483880</name>
</gene>
<dbReference type="PANTHER" id="PTHR24177">
    <property type="entry name" value="CASKIN"/>
    <property type="match status" value="1"/>
</dbReference>
<evidence type="ECO:0000259" key="3">
    <source>
        <dbReference type="Pfam" id="PF13962"/>
    </source>
</evidence>
<dbReference type="Proteomes" id="UP000245207">
    <property type="component" value="Unassembled WGS sequence"/>
</dbReference>
<feature type="transmembrane region" description="Helical" evidence="2">
    <location>
        <begin position="759"/>
        <end position="777"/>
    </location>
</feature>
<comment type="caution">
    <text evidence="4">The sequence shown here is derived from an EMBL/GenBank/DDBJ whole genome shotgun (WGS) entry which is preliminary data.</text>
</comment>
<keyword evidence="2" id="KW-1133">Transmembrane helix</keyword>
<accession>A0A2U1LJD9</accession>
<dbReference type="EMBL" id="PKPP01009074">
    <property type="protein sequence ID" value="PWA49112.1"/>
    <property type="molecule type" value="Genomic_DNA"/>
</dbReference>
<feature type="transmembrane region" description="Helical" evidence="2">
    <location>
        <begin position="686"/>
        <end position="714"/>
    </location>
</feature>
<keyword evidence="1" id="KW-0040">ANK repeat</keyword>
<evidence type="ECO:0000256" key="2">
    <source>
        <dbReference type="SAM" id="Phobius"/>
    </source>
</evidence>
<feature type="transmembrane region" description="Helical" evidence="2">
    <location>
        <begin position="726"/>
        <end position="753"/>
    </location>
</feature>
<reference evidence="4 5" key="1">
    <citation type="journal article" date="2018" name="Mol. Plant">
        <title>The genome of Artemisia annua provides insight into the evolution of Asteraceae family and artemisinin biosynthesis.</title>
        <authorList>
            <person name="Shen Q."/>
            <person name="Zhang L."/>
            <person name="Liao Z."/>
            <person name="Wang S."/>
            <person name="Yan T."/>
            <person name="Shi P."/>
            <person name="Liu M."/>
            <person name="Fu X."/>
            <person name="Pan Q."/>
            <person name="Wang Y."/>
            <person name="Lv Z."/>
            <person name="Lu X."/>
            <person name="Zhang F."/>
            <person name="Jiang W."/>
            <person name="Ma Y."/>
            <person name="Chen M."/>
            <person name="Hao X."/>
            <person name="Li L."/>
            <person name="Tang Y."/>
            <person name="Lv G."/>
            <person name="Zhou Y."/>
            <person name="Sun X."/>
            <person name="Brodelius P.E."/>
            <person name="Rose J.K.C."/>
            <person name="Tang K."/>
        </authorList>
    </citation>
    <scope>NUCLEOTIDE SEQUENCE [LARGE SCALE GENOMIC DNA]</scope>
    <source>
        <strain evidence="5">cv. Huhao1</strain>
        <tissue evidence="4">Leaf</tissue>
    </source>
</reference>
<dbReference type="InterPro" id="IPR026961">
    <property type="entry name" value="PGG_dom"/>
</dbReference>
<keyword evidence="5" id="KW-1185">Reference proteome</keyword>
<dbReference type="Pfam" id="PF13962">
    <property type="entry name" value="PGG"/>
    <property type="match status" value="1"/>
</dbReference>
<name>A0A2U1LJD9_ARTAN</name>
<dbReference type="GO" id="GO:0016020">
    <property type="term" value="C:membrane"/>
    <property type="evidence" value="ECO:0007669"/>
    <property type="project" value="TreeGrafter"/>
</dbReference>
<evidence type="ECO:0000256" key="1">
    <source>
        <dbReference type="PROSITE-ProRule" id="PRU00023"/>
    </source>
</evidence>
<dbReference type="STRING" id="35608.A0A2U1LJD9"/>
<feature type="repeat" description="ANK" evidence="1">
    <location>
        <begin position="268"/>
        <end position="300"/>
    </location>
</feature>
<dbReference type="PANTHER" id="PTHR24177:SF474">
    <property type="entry name" value="ANKYRIN REPEAT-CONTAINING DOMAIN, PGG DOMAIN, ANKYRIN REPEAT-CONTAINING DOMAIN SUPERFAMILY"/>
    <property type="match status" value="1"/>
</dbReference>
<dbReference type="InterPro" id="IPR036770">
    <property type="entry name" value="Ankyrin_rpt-contain_sf"/>
</dbReference>
<dbReference type="OrthoDB" id="7729168at2759"/>
<dbReference type="AlphaFoldDB" id="A0A2U1LJD9"/>
<evidence type="ECO:0000313" key="4">
    <source>
        <dbReference type="EMBL" id="PWA49112.1"/>
    </source>
</evidence>
<dbReference type="SMART" id="SM00248">
    <property type="entry name" value="ANK"/>
    <property type="match status" value="4"/>
</dbReference>
<keyword evidence="2" id="KW-0812">Transmembrane</keyword>
<protein>
    <submittedName>
        <fullName evidence="4">Ankyrin repeat-containing domain, PGG domain protein</fullName>
    </submittedName>
</protein>
<evidence type="ECO:0000313" key="5">
    <source>
        <dbReference type="Proteomes" id="UP000245207"/>
    </source>
</evidence>
<dbReference type="Pfam" id="PF12796">
    <property type="entry name" value="Ank_2"/>
    <property type="match status" value="1"/>
</dbReference>
<proteinExistence type="predicted"/>
<dbReference type="Gene3D" id="1.25.40.20">
    <property type="entry name" value="Ankyrin repeat-containing domain"/>
    <property type="match status" value="1"/>
</dbReference>
<keyword evidence="2" id="KW-0472">Membrane</keyword>
<sequence length="804" mass="91246">MMNAASTSNPSFIVDVGEAYPYPSHAIAPNFVTVILSGKNKYSLWETQMLCLLKSHHMVGFIDGQFLSPAGNGKGKVGDKEAWVASDSLVKGWIFGSLSEEAGRKAVNHLKHKQKNTDFTAKDLWDELQRSYGPSVREQASVFYNLDNEIEIFDHVETKLTPRQAEPEIEVIAVSEDAKSKYEPTVDEKNRKERNKRELYDSIIEGGMYFPIYLLNADGLKPWDKLTNNGNTVLHVAVGSSTKNHELLKELLKMTPKENTLLDVVNSDGSTLLHVAAIGGNIEVVDILVERNPELLLAKDKEGHTPLALSISNMHTKTSHCLFEHMKEKEYDALFTGKSCEELVVLAISCQDFSLANWIINDYYPNAILPNSEAVLTALAQNFPRELNYWERRGDEFVSITFQLITKHLYTNFFIYVADFSYEFDRTSQPYRAPSYRLEEHLNDHQLFITCVAFFVVRLFFEDTFQIHNDAKNLLNYVCWTICDRHNSSNYYQYYATATFEATRRNASTFIRRIMSWFPNAIWSTNEDGHNFIQYSVINRSEKVYNLLYEMSEHKNIYKTIKDSSGNNLLHLAARLAPTNKLNLISGAALQIQRELQWFKEVEQFVCPLNRIQKNLDGETPQEVFTREHKALVIEGENWIKKTAESYTITAALIITIVFAAAITIPGGNNQDSGIPIFTNHIAFKVFAISDAISLFTAVTSLLLFLSILTARFAEQDFLLKLPTKLIIGLTMLFLSTTAMIIAFGATLFLVFGQSNSSTLIPIGALTCLPITSFVTLQFPLIVELIRATYCGGFFVREKFVYFY</sequence>
<dbReference type="PROSITE" id="PS50297">
    <property type="entry name" value="ANK_REP_REGION"/>
    <property type="match status" value="1"/>
</dbReference>
<feature type="transmembrane region" description="Helical" evidence="2">
    <location>
        <begin position="647"/>
        <end position="666"/>
    </location>
</feature>
<dbReference type="PROSITE" id="PS50088">
    <property type="entry name" value="ANK_REPEAT"/>
    <property type="match status" value="1"/>
</dbReference>
<dbReference type="InterPro" id="IPR002110">
    <property type="entry name" value="Ankyrin_rpt"/>
</dbReference>
<organism evidence="4 5">
    <name type="scientific">Artemisia annua</name>
    <name type="common">Sweet wormwood</name>
    <dbReference type="NCBI Taxonomy" id="35608"/>
    <lineage>
        <taxon>Eukaryota</taxon>
        <taxon>Viridiplantae</taxon>
        <taxon>Streptophyta</taxon>
        <taxon>Embryophyta</taxon>
        <taxon>Tracheophyta</taxon>
        <taxon>Spermatophyta</taxon>
        <taxon>Magnoliopsida</taxon>
        <taxon>eudicotyledons</taxon>
        <taxon>Gunneridae</taxon>
        <taxon>Pentapetalae</taxon>
        <taxon>asterids</taxon>
        <taxon>campanulids</taxon>
        <taxon>Asterales</taxon>
        <taxon>Asteraceae</taxon>
        <taxon>Asteroideae</taxon>
        <taxon>Anthemideae</taxon>
        <taxon>Artemisiinae</taxon>
        <taxon>Artemisia</taxon>
    </lineage>
</organism>
<dbReference type="SUPFAM" id="SSF48403">
    <property type="entry name" value="Ankyrin repeat"/>
    <property type="match status" value="1"/>
</dbReference>